<dbReference type="EC" id="1.4.1.4" evidence="1"/>
<comment type="caution">
    <text evidence="1">The sequence shown here is derived from an EMBL/GenBank/DDBJ whole genome shotgun (WGS) entry which is preliminary data.</text>
</comment>
<name>A0A5C6DSB7_9BACT</name>
<dbReference type="Proteomes" id="UP000315471">
    <property type="component" value="Unassembled WGS sequence"/>
</dbReference>
<dbReference type="GO" id="GO:0006537">
    <property type="term" value="P:glutamate biosynthetic process"/>
    <property type="evidence" value="ECO:0007669"/>
    <property type="project" value="TreeGrafter"/>
</dbReference>
<dbReference type="PANTHER" id="PTHR43571:SF1">
    <property type="entry name" value="NADP-SPECIFIC GLUTAMATE DEHYDROGENASE 1-RELATED"/>
    <property type="match status" value="1"/>
</dbReference>
<dbReference type="GO" id="GO:0005829">
    <property type="term" value="C:cytosol"/>
    <property type="evidence" value="ECO:0007669"/>
    <property type="project" value="TreeGrafter"/>
</dbReference>
<keyword evidence="2" id="KW-1185">Reference proteome</keyword>
<evidence type="ECO:0000313" key="2">
    <source>
        <dbReference type="Proteomes" id="UP000315471"/>
    </source>
</evidence>
<keyword evidence="1" id="KW-0560">Oxidoreductase</keyword>
<dbReference type="InterPro" id="IPR050724">
    <property type="entry name" value="Glu_Leu_Phe_Val_DH"/>
</dbReference>
<proteinExistence type="predicted"/>
<dbReference type="Gene3D" id="1.10.285.10">
    <property type="entry name" value="Glutamate Dehydrogenase, chain A, domain 3"/>
    <property type="match status" value="1"/>
</dbReference>
<gene>
    <name evidence="1" type="primary">gdhA_4</name>
    <name evidence="1" type="ORF">Q31b_35680</name>
</gene>
<dbReference type="EMBL" id="SJPY01000005">
    <property type="protein sequence ID" value="TWU40223.1"/>
    <property type="molecule type" value="Genomic_DNA"/>
</dbReference>
<dbReference type="PANTHER" id="PTHR43571">
    <property type="entry name" value="NADP-SPECIFIC GLUTAMATE DEHYDROGENASE 1-RELATED"/>
    <property type="match status" value="1"/>
</dbReference>
<dbReference type="AlphaFoldDB" id="A0A5C6DSB7"/>
<dbReference type="GO" id="GO:0004354">
    <property type="term" value="F:glutamate dehydrogenase (NADP+) activity"/>
    <property type="evidence" value="ECO:0007669"/>
    <property type="project" value="UniProtKB-EC"/>
</dbReference>
<dbReference type="InterPro" id="IPR046346">
    <property type="entry name" value="Aminoacid_DH-like_N_sf"/>
</dbReference>
<dbReference type="SUPFAM" id="SSF53223">
    <property type="entry name" value="Aminoacid dehydrogenase-like, N-terminal domain"/>
    <property type="match status" value="1"/>
</dbReference>
<evidence type="ECO:0000313" key="1">
    <source>
        <dbReference type="EMBL" id="TWU40223.1"/>
    </source>
</evidence>
<protein>
    <submittedName>
        <fullName evidence="1">NADP-specific glutamate dehydrogenase</fullName>
        <ecNumber evidence="1">1.4.1.4</ecNumber>
    </submittedName>
</protein>
<sequence length="81" mass="9749">MWNEPCKETECFMSGLERRNPGELEFHQAVREFTETVMPFVQENRKYKDAQILERMTEPDRIVIFRVAWEDEKGNIRANRA</sequence>
<accession>A0A5C6DSB7</accession>
<organism evidence="1 2">
    <name type="scientific">Novipirellula aureliae</name>
    <dbReference type="NCBI Taxonomy" id="2527966"/>
    <lineage>
        <taxon>Bacteria</taxon>
        <taxon>Pseudomonadati</taxon>
        <taxon>Planctomycetota</taxon>
        <taxon>Planctomycetia</taxon>
        <taxon>Pirellulales</taxon>
        <taxon>Pirellulaceae</taxon>
        <taxon>Novipirellula</taxon>
    </lineage>
</organism>
<reference evidence="1 2" key="1">
    <citation type="submission" date="2019-02" db="EMBL/GenBank/DDBJ databases">
        <title>Deep-cultivation of Planctomycetes and their phenomic and genomic characterization uncovers novel biology.</title>
        <authorList>
            <person name="Wiegand S."/>
            <person name="Jogler M."/>
            <person name="Boedeker C."/>
            <person name="Pinto D."/>
            <person name="Vollmers J."/>
            <person name="Rivas-Marin E."/>
            <person name="Kohn T."/>
            <person name="Peeters S.H."/>
            <person name="Heuer A."/>
            <person name="Rast P."/>
            <person name="Oberbeckmann S."/>
            <person name="Bunk B."/>
            <person name="Jeske O."/>
            <person name="Meyerdierks A."/>
            <person name="Storesund J.E."/>
            <person name="Kallscheuer N."/>
            <person name="Luecker S."/>
            <person name="Lage O.M."/>
            <person name="Pohl T."/>
            <person name="Merkel B.J."/>
            <person name="Hornburger P."/>
            <person name="Mueller R.-W."/>
            <person name="Bruemmer F."/>
            <person name="Labrenz M."/>
            <person name="Spormann A.M."/>
            <person name="Op Den Camp H."/>
            <person name="Overmann J."/>
            <person name="Amann R."/>
            <person name="Jetten M.S.M."/>
            <person name="Mascher T."/>
            <person name="Medema M.H."/>
            <person name="Devos D.P."/>
            <person name="Kaster A.-K."/>
            <person name="Ovreas L."/>
            <person name="Rohde M."/>
            <person name="Galperin M.Y."/>
            <person name="Jogler C."/>
        </authorList>
    </citation>
    <scope>NUCLEOTIDE SEQUENCE [LARGE SCALE GENOMIC DNA]</scope>
    <source>
        <strain evidence="1 2">Q31b</strain>
    </source>
</reference>